<dbReference type="RefSeq" id="XP_002770366.1">
    <property type="nucleotide sequence ID" value="XM_002770320.1"/>
</dbReference>
<evidence type="ECO:0000313" key="4">
    <source>
        <dbReference type="Proteomes" id="UP000000599"/>
    </source>
</evidence>
<feature type="domain" description="Mug135-like C-terminal" evidence="2">
    <location>
        <begin position="138"/>
        <end position="205"/>
    </location>
</feature>
<dbReference type="OMA" id="NTMQGTM"/>
<comment type="similarity">
    <text evidence="1">Belongs to the UPF0612 family.</text>
</comment>
<dbReference type="EMBL" id="CR382136">
    <property type="protein sequence ID" value="CAR65720.1"/>
    <property type="molecule type" value="Genomic_DNA"/>
</dbReference>
<reference evidence="3 4" key="1">
    <citation type="journal article" date="2004" name="Nature">
        <title>Genome evolution in yeasts.</title>
        <authorList>
            <consortium name="Genolevures"/>
            <person name="Dujon B."/>
            <person name="Sherman D."/>
            <person name="Fischer G."/>
            <person name="Durrens P."/>
            <person name="Casaregola S."/>
            <person name="Lafontaine I."/>
            <person name="de Montigny J."/>
            <person name="Marck C."/>
            <person name="Neuveglise C."/>
            <person name="Talla E."/>
            <person name="Goffard N."/>
            <person name="Frangeul L."/>
            <person name="Aigle M."/>
            <person name="Anthouard V."/>
            <person name="Babour A."/>
            <person name="Barbe V."/>
            <person name="Barnay S."/>
            <person name="Blanchin S."/>
            <person name="Beckerich J.M."/>
            <person name="Beyne E."/>
            <person name="Bleykasten C."/>
            <person name="Boisrame A."/>
            <person name="Boyer J."/>
            <person name="Cattolico L."/>
            <person name="Confanioleri F."/>
            <person name="de Daruvar A."/>
            <person name="Despons L."/>
            <person name="Fabre E."/>
            <person name="Fairhead C."/>
            <person name="Ferry-Dumazet H."/>
            <person name="Groppi A."/>
            <person name="Hantraye F."/>
            <person name="Hennequin C."/>
            <person name="Jauniaux N."/>
            <person name="Joyet P."/>
            <person name="Kachouri R."/>
            <person name="Kerrest A."/>
            <person name="Koszul R."/>
            <person name="Lemaire M."/>
            <person name="Lesur I."/>
            <person name="Ma L."/>
            <person name="Muller H."/>
            <person name="Nicaud J.M."/>
            <person name="Nikolski M."/>
            <person name="Oztas S."/>
            <person name="Ozier-Kalogeropoulos O."/>
            <person name="Pellenz S."/>
            <person name="Potier S."/>
            <person name="Richard G.F."/>
            <person name="Straub M.L."/>
            <person name="Suleau A."/>
            <person name="Swennene D."/>
            <person name="Tekaia F."/>
            <person name="Wesolowski-Louvel M."/>
            <person name="Westhof E."/>
            <person name="Wirth B."/>
            <person name="Zeniou-Meyer M."/>
            <person name="Zivanovic I."/>
            <person name="Bolotin-Fukuhara M."/>
            <person name="Thierry A."/>
            <person name="Bouchier C."/>
            <person name="Caudron B."/>
            <person name="Scarpelli C."/>
            <person name="Gaillardin C."/>
            <person name="Weissenbach J."/>
            <person name="Wincker P."/>
            <person name="Souciet J.L."/>
        </authorList>
    </citation>
    <scope>NUCLEOTIDE SEQUENCE [LARGE SCALE GENOMIC DNA]</scope>
    <source>
        <strain evidence="4">ATCC 36239 / CBS 767 / BCRC 21394 / JCM 1990 / NBRC 0083 / IGC 2968</strain>
    </source>
</reference>
<organism evidence="3 4">
    <name type="scientific">Debaryomyces hansenii (strain ATCC 36239 / CBS 767 / BCRC 21394 / JCM 1990 / NBRC 0083 / IGC 2968)</name>
    <name type="common">Yeast</name>
    <name type="synonym">Torulaspora hansenii</name>
    <dbReference type="NCBI Taxonomy" id="284592"/>
    <lineage>
        <taxon>Eukaryota</taxon>
        <taxon>Fungi</taxon>
        <taxon>Dikarya</taxon>
        <taxon>Ascomycota</taxon>
        <taxon>Saccharomycotina</taxon>
        <taxon>Pichiomycetes</taxon>
        <taxon>Debaryomycetaceae</taxon>
        <taxon>Debaryomyces</taxon>
    </lineage>
</organism>
<dbReference type="GeneID" id="8998589"/>
<dbReference type="OrthoDB" id="5297016at2759"/>
<dbReference type="AlphaFoldDB" id="B5RTN5"/>
<dbReference type="Proteomes" id="UP000000599">
    <property type="component" value="Chromosome D"/>
</dbReference>
<dbReference type="InterPro" id="IPR013902">
    <property type="entry name" value="Mug135-like_C"/>
</dbReference>
<evidence type="ECO:0000313" key="3">
    <source>
        <dbReference type="EMBL" id="CAR65720.1"/>
    </source>
</evidence>
<dbReference type="HOGENOM" id="CLU_084289_0_0_1"/>
<proteinExistence type="inferred from homology"/>
<name>B5RTN5_DEBHA</name>
<protein>
    <submittedName>
        <fullName evidence="3">DEHA2D19096p</fullName>
    </submittedName>
</protein>
<dbReference type="VEuPathDB" id="FungiDB:DEHA2D19096g"/>
<dbReference type="Pfam" id="PF08593">
    <property type="entry name" value="Mug135_C"/>
    <property type="match status" value="1"/>
</dbReference>
<sequence>MNNPIFQNDYGVNPPTNESYNEVIKYKRKLEIAVSNKITDSHQHASELELQAKRQCLEIQVQSNEDIQRVNGFLEQKANEEGADTMPLWFSNWANRFASDMSDLKGDMSDLKGDMSGLSTALNRVNFRIARIENKESRASGFSSGKLPFLNGQEPDEDLPPILNIEDIENLTREECVRYLRGYGVSFTNNETISLKKKLRDAIGFTLRSDSVFDFHSFRN</sequence>
<evidence type="ECO:0000259" key="2">
    <source>
        <dbReference type="Pfam" id="PF08593"/>
    </source>
</evidence>
<accession>B5RTN5</accession>
<keyword evidence="4" id="KW-1185">Reference proteome</keyword>
<dbReference type="eggNOG" id="ENOG502STX1">
    <property type="taxonomic scope" value="Eukaryota"/>
</dbReference>
<evidence type="ECO:0000256" key="1">
    <source>
        <dbReference type="ARBA" id="ARBA00005788"/>
    </source>
</evidence>
<dbReference type="KEGG" id="dha:DEHA2D19096g"/>
<gene>
    <name evidence="3" type="ordered locus">DEHA2D19096g</name>
</gene>
<dbReference type="InParanoid" id="B5RTN5"/>